<proteinExistence type="predicted"/>
<name>A0A9D4CTF1_DREPO</name>
<evidence type="ECO:0000313" key="2">
    <source>
        <dbReference type="EMBL" id="KAH3729890.1"/>
    </source>
</evidence>
<evidence type="ECO:0000313" key="3">
    <source>
        <dbReference type="Proteomes" id="UP000828390"/>
    </source>
</evidence>
<sequence length="153" mass="17445">MLPVVEEGKVGINWPDVEVEGPVRMDRSERRSRRTEEEGGMETRDSSRSRHNEGREEKRVRKCPMCGLRAGSVRLHVMSRHLPPVFGLGSLEGPGIGSPFFRGVICLIDGLGLQSIDEDMLFVHLVKLAIQEKSWLYDRDQALLENAYRRLFL</sequence>
<accession>A0A9D4CTF1</accession>
<organism evidence="2 3">
    <name type="scientific">Dreissena polymorpha</name>
    <name type="common">Zebra mussel</name>
    <name type="synonym">Mytilus polymorpha</name>
    <dbReference type="NCBI Taxonomy" id="45954"/>
    <lineage>
        <taxon>Eukaryota</taxon>
        <taxon>Metazoa</taxon>
        <taxon>Spiralia</taxon>
        <taxon>Lophotrochozoa</taxon>
        <taxon>Mollusca</taxon>
        <taxon>Bivalvia</taxon>
        <taxon>Autobranchia</taxon>
        <taxon>Heteroconchia</taxon>
        <taxon>Euheterodonta</taxon>
        <taxon>Imparidentia</taxon>
        <taxon>Neoheterodontei</taxon>
        <taxon>Myida</taxon>
        <taxon>Dreissenoidea</taxon>
        <taxon>Dreissenidae</taxon>
        <taxon>Dreissena</taxon>
    </lineage>
</organism>
<keyword evidence="3" id="KW-1185">Reference proteome</keyword>
<reference evidence="2" key="1">
    <citation type="journal article" date="2019" name="bioRxiv">
        <title>The Genome of the Zebra Mussel, Dreissena polymorpha: A Resource for Invasive Species Research.</title>
        <authorList>
            <person name="McCartney M.A."/>
            <person name="Auch B."/>
            <person name="Kono T."/>
            <person name="Mallez S."/>
            <person name="Zhang Y."/>
            <person name="Obille A."/>
            <person name="Becker A."/>
            <person name="Abrahante J.E."/>
            <person name="Garbe J."/>
            <person name="Badalamenti J.P."/>
            <person name="Herman A."/>
            <person name="Mangelson H."/>
            <person name="Liachko I."/>
            <person name="Sullivan S."/>
            <person name="Sone E.D."/>
            <person name="Koren S."/>
            <person name="Silverstein K.A.T."/>
            <person name="Beckman K.B."/>
            <person name="Gohl D.M."/>
        </authorList>
    </citation>
    <scope>NUCLEOTIDE SEQUENCE</scope>
    <source>
        <strain evidence="2">Duluth1</strain>
        <tissue evidence="2">Whole animal</tissue>
    </source>
</reference>
<reference evidence="2" key="2">
    <citation type="submission" date="2020-11" db="EMBL/GenBank/DDBJ databases">
        <authorList>
            <person name="McCartney M.A."/>
            <person name="Auch B."/>
            <person name="Kono T."/>
            <person name="Mallez S."/>
            <person name="Becker A."/>
            <person name="Gohl D.M."/>
            <person name="Silverstein K.A.T."/>
            <person name="Koren S."/>
            <person name="Bechman K.B."/>
            <person name="Herman A."/>
            <person name="Abrahante J.E."/>
            <person name="Garbe J."/>
        </authorList>
    </citation>
    <scope>NUCLEOTIDE SEQUENCE</scope>
    <source>
        <strain evidence="2">Duluth1</strain>
        <tissue evidence="2">Whole animal</tissue>
    </source>
</reference>
<dbReference type="EMBL" id="JAIWYP010000012">
    <property type="protein sequence ID" value="KAH3729890.1"/>
    <property type="molecule type" value="Genomic_DNA"/>
</dbReference>
<feature type="region of interest" description="Disordered" evidence="1">
    <location>
        <begin position="23"/>
        <end position="59"/>
    </location>
</feature>
<protein>
    <submittedName>
        <fullName evidence="2">Uncharacterized protein</fullName>
    </submittedName>
</protein>
<dbReference type="AlphaFoldDB" id="A0A9D4CTF1"/>
<dbReference type="Proteomes" id="UP000828390">
    <property type="component" value="Unassembled WGS sequence"/>
</dbReference>
<comment type="caution">
    <text evidence="2">The sequence shown here is derived from an EMBL/GenBank/DDBJ whole genome shotgun (WGS) entry which is preliminary data.</text>
</comment>
<gene>
    <name evidence="2" type="ORF">DPMN_055868</name>
</gene>
<evidence type="ECO:0000256" key="1">
    <source>
        <dbReference type="SAM" id="MobiDB-lite"/>
    </source>
</evidence>